<feature type="compositionally biased region" description="Polar residues" evidence="1">
    <location>
        <begin position="1"/>
        <end position="11"/>
    </location>
</feature>
<feature type="region of interest" description="Disordered" evidence="1">
    <location>
        <begin position="224"/>
        <end position="278"/>
    </location>
</feature>
<feature type="compositionally biased region" description="Polar residues" evidence="1">
    <location>
        <begin position="632"/>
        <end position="651"/>
    </location>
</feature>
<keyword evidence="3" id="KW-1185">Reference proteome</keyword>
<feature type="compositionally biased region" description="Basic and acidic residues" evidence="1">
    <location>
        <begin position="319"/>
        <end position="333"/>
    </location>
</feature>
<dbReference type="EnsemblMetazoa" id="MDOA000634-RA">
    <property type="protein sequence ID" value="MDOA000634-PA"/>
    <property type="gene ID" value="MDOA000634"/>
</dbReference>
<dbReference type="SUPFAM" id="SSF52096">
    <property type="entry name" value="ClpP/crotonase"/>
    <property type="match status" value="1"/>
</dbReference>
<dbReference type="STRING" id="7370.A0A1I8M2N5"/>
<dbReference type="RefSeq" id="XP_005176924.1">
    <property type="nucleotide sequence ID" value="XM_005176867.3"/>
</dbReference>
<feature type="compositionally biased region" description="Basic and acidic residues" evidence="1">
    <location>
        <begin position="14"/>
        <end position="24"/>
    </location>
</feature>
<organism evidence="2">
    <name type="scientific">Musca domestica</name>
    <name type="common">House fly</name>
    <dbReference type="NCBI Taxonomy" id="7370"/>
    <lineage>
        <taxon>Eukaryota</taxon>
        <taxon>Metazoa</taxon>
        <taxon>Ecdysozoa</taxon>
        <taxon>Arthropoda</taxon>
        <taxon>Hexapoda</taxon>
        <taxon>Insecta</taxon>
        <taxon>Pterygota</taxon>
        <taxon>Neoptera</taxon>
        <taxon>Endopterygota</taxon>
        <taxon>Diptera</taxon>
        <taxon>Brachycera</taxon>
        <taxon>Muscomorpha</taxon>
        <taxon>Muscoidea</taxon>
        <taxon>Muscidae</taxon>
        <taxon>Musca</taxon>
    </lineage>
</organism>
<dbReference type="Pfam" id="PF00378">
    <property type="entry name" value="ECH_1"/>
    <property type="match status" value="1"/>
</dbReference>
<feature type="region of interest" description="Disordered" evidence="1">
    <location>
        <begin position="536"/>
        <end position="755"/>
    </location>
</feature>
<dbReference type="VEuPathDB" id="VectorBase:MDOA000634"/>
<feature type="region of interest" description="Disordered" evidence="1">
    <location>
        <begin position="390"/>
        <end position="514"/>
    </location>
</feature>
<dbReference type="InterPro" id="IPR051053">
    <property type="entry name" value="ECH/Chromodomain_protein"/>
</dbReference>
<gene>
    <name evidence="2" type="primary">101895349</name>
    <name evidence="4" type="synonym">LOC101895349</name>
</gene>
<dbReference type="VEuPathDB" id="VectorBase:MDOMA2_012013"/>
<protein>
    <submittedName>
        <fullName evidence="4">Uncharacterized protein LOC101895349</fullName>
    </submittedName>
</protein>
<sequence>MSSNVDGTTGIESIKADIDQERKNAANQPTEDVGGDSPRIIGNEILVKPQNKTSEGQHTDDLFSLEREIAKIHNVDESAENVHVNLAHTSSSPCGDNAESNGDTIIVASNSLNTDEKEASETNYEVKVNTIALGETALDHEDLIAVLKGLDDGNATDADLIEGVTIEGEGEYQIMEVVDDDTTEVEVSPPLSPLKSGNSSKSFGAAVLTTEEERALALEQMANIDKGRNKQRKRKQDIKPMQQIDPVVDLVSSLEADWTDNDDDGSRENVTTNKKESPVPVQIIESKLNVPQITSVVVIPPSSDKRKSSESMVQNSTSADKKENISKENESKEAVSTSSPIEGVIVTKTNEEPQILSSHTGFRRTRIIKRKIIWDPDAPETTFSYAKLVTSSNKNKSKTESPTLPTSTITKGSTTIKPVKKEVNPNIVRKTQRPATPKENKLDSTIGKKSIASQRQNNKKEEVSESKTPAEPVRKSSSPSASDLSPNNNKRRSLTPVTNGPAATKKKKVSEIDRLMGDEGAVNMINSLEKLGTVETKSARPMMRSRAATICERIPRKESISPVKTPPPTTTSPQTPRSGKRTPKPRASSGWDYVYKQKQQNIDDSMIIRRRSNSSYSSTASLNRLSLDGPSTPGNTTKSQDVKSTTSTPGNVTPKVDSKTPDDTASQGKRAGANSKNSPKSFEFAKPENKKTQRRTKSPATGTLTSDLKKPAPAANKRTSHSPTSTLDDEQKDVGNSPKTVPTATAAPAKDKAHTSDVIVKKSSKLAQIIFSTNKAKLSCTFTAQMLNKLSDILDKMANDSDTNVTVILTNDTHFCQGVDLTELAAGSAEKRKTIVKNLIAAVKRYLVTLASYPKPLIAGVNGHLMNLGVMQLLFFDVVVAGDKSTYETSYTRIGQLPESYGVWNKLNKIRGSFKTKLFWLSEKVQSTEAALAGLVNKLTSGAKVNEEAINIGRKIASMPAESYRSMKNTVTQCYLEAIEETFDEEFTTIAEQWLSSECVEQIKKIIDQGHF</sequence>
<dbReference type="PANTHER" id="PTHR43684">
    <property type="match status" value="1"/>
</dbReference>
<evidence type="ECO:0000313" key="2">
    <source>
        <dbReference type="EnsemblMetazoa" id="MDOA000634-PA"/>
    </source>
</evidence>
<feature type="compositionally biased region" description="Low complexity" evidence="1">
    <location>
        <begin position="738"/>
        <end position="748"/>
    </location>
</feature>
<evidence type="ECO:0000313" key="4">
    <source>
        <dbReference type="RefSeq" id="XP_005176924.1"/>
    </source>
</evidence>
<feature type="compositionally biased region" description="Low complexity" evidence="1">
    <location>
        <begin position="613"/>
        <end position="626"/>
    </location>
</feature>
<dbReference type="CDD" id="cd06558">
    <property type="entry name" value="crotonase-like"/>
    <property type="match status" value="1"/>
</dbReference>
<dbReference type="eggNOG" id="KOG0016">
    <property type="taxonomic scope" value="Eukaryota"/>
</dbReference>
<reference evidence="2" key="1">
    <citation type="submission" date="2020-05" db="UniProtKB">
        <authorList>
            <consortium name="EnsemblMetazoa"/>
        </authorList>
    </citation>
    <scope>IDENTIFICATION</scope>
    <source>
        <strain evidence="2">Aabys</strain>
    </source>
</reference>
<reference evidence="4" key="2">
    <citation type="submission" date="2025-04" db="UniProtKB">
        <authorList>
            <consortium name="RefSeq"/>
        </authorList>
    </citation>
    <scope>IDENTIFICATION</scope>
    <source>
        <strain evidence="4">Aabys</strain>
    </source>
</reference>
<dbReference type="InterPro" id="IPR029045">
    <property type="entry name" value="ClpP/crotonase-like_dom_sf"/>
</dbReference>
<dbReference type="GeneID" id="101895349"/>
<feature type="region of interest" description="Disordered" evidence="1">
    <location>
        <begin position="1"/>
        <end position="41"/>
    </location>
</feature>
<proteinExistence type="predicted"/>
<dbReference type="OrthoDB" id="6357915at2759"/>
<feature type="compositionally biased region" description="Low complexity" evidence="1">
    <location>
        <begin position="476"/>
        <end position="488"/>
    </location>
</feature>
<accession>A0A1I8M2N5</accession>
<evidence type="ECO:0000313" key="3">
    <source>
        <dbReference type="Proteomes" id="UP001652621"/>
    </source>
</evidence>
<dbReference type="KEGG" id="mde:101895349"/>
<dbReference type="InterPro" id="IPR001753">
    <property type="entry name" value="Enoyl-CoA_hydra/iso"/>
</dbReference>
<name>A0A1I8M2N5_MUSDO</name>
<dbReference type="Gene3D" id="3.90.226.10">
    <property type="entry name" value="2-enoyl-CoA Hydratase, Chain A, domain 1"/>
    <property type="match status" value="1"/>
</dbReference>
<dbReference type="PANTHER" id="PTHR43684:SF13">
    <property type="entry name" value="CHROMODOMAIN Y-LIKE PROTEIN"/>
    <property type="match status" value="1"/>
</dbReference>
<evidence type="ECO:0000256" key="1">
    <source>
        <dbReference type="SAM" id="MobiDB-lite"/>
    </source>
</evidence>
<feature type="compositionally biased region" description="Low complexity" evidence="1">
    <location>
        <begin position="403"/>
        <end position="417"/>
    </location>
</feature>
<dbReference type="AlphaFoldDB" id="A0A1I8M2N5"/>
<dbReference type="Proteomes" id="UP001652621">
    <property type="component" value="Unplaced"/>
</dbReference>
<feature type="region of interest" description="Disordered" evidence="1">
    <location>
        <begin position="301"/>
        <end position="346"/>
    </location>
</feature>